<dbReference type="EMBL" id="BGPR01229167">
    <property type="protein sequence ID" value="GBL68855.1"/>
    <property type="molecule type" value="Genomic_DNA"/>
</dbReference>
<dbReference type="Proteomes" id="UP000499080">
    <property type="component" value="Unassembled WGS sequence"/>
</dbReference>
<dbReference type="EMBL" id="BGPR01229126">
    <property type="protein sequence ID" value="GBL68704.1"/>
    <property type="molecule type" value="Genomic_DNA"/>
</dbReference>
<proteinExistence type="predicted"/>
<feature type="non-terminal residue" evidence="2">
    <location>
        <position position="50"/>
    </location>
</feature>
<evidence type="ECO:0000313" key="1">
    <source>
        <dbReference type="EMBL" id="GBL68704.1"/>
    </source>
</evidence>
<accession>A0A4Y1ZVE3</accession>
<organism evidence="2 3">
    <name type="scientific">Araneus ventricosus</name>
    <name type="common">Orbweaver spider</name>
    <name type="synonym">Epeira ventricosa</name>
    <dbReference type="NCBI Taxonomy" id="182803"/>
    <lineage>
        <taxon>Eukaryota</taxon>
        <taxon>Metazoa</taxon>
        <taxon>Ecdysozoa</taxon>
        <taxon>Arthropoda</taxon>
        <taxon>Chelicerata</taxon>
        <taxon>Arachnida</taxon>
        <taxon>Araneae</taxon>
        <taxon>Araneomorphae</taxon>
        <taxon>Entelegynae</taxon>
        <taxon>Araneoidea</taxon>
        <taxon>Araneidae</taxon>
        <taxon>Araneus</taxon>
    </lineage>
</organism>
<evidence type="ECO:0000313" key="2">
    <source>
        <dbReference type="EMBL" id="GBL68855.1"/>
    </source>
</evidence>
<keyword evidence="3" id="KW-1185">Reference proteome</keyword>
<comment type="caution">
    <text evidence="2">The sequence shown here is derived from an EMBL/GenBank/DDBJ whole genome shotgun (WGS) entry which is preliminary data.</text>
</comment>
<name>A0A4Y1ZVE3_ARAVE</name>
<gene>
    <name evidence="2" type="ORF">AVEN_148751_1</name>
    <name evidence="1" type="ORF">AVEN_226518_1</name>
</gene>
<dbReference type="AlphaFoldDB" id="A0A4Y1ZVE3"/>
<sequence length="50" mass="5706">MTRTTPELAPPVNFRATPEPVHPRGLKTLWVSRWTWVVGTARARGCLDLY</sequence>
<protein>
    <submittedName>
        <fullName evidence="2">Uncharacterized protein</fullName>
    </submittedName>
</protein>
<evidence type="ECO:0000313" key="3">
    <source>
        <dbReference type="Proteomes" id="UP000499080"/>
    </source>
</evidence>
<reference evidence="2 3" key="1">
    <citation type="journal article" date="2019" name="Sci. Rep.">
        <title>Orb-weaving spider Araneus ventricosus genome elucidates the spidroin gene catalogue.</title>
        <authorList>
            <person name="Kono N."/>
            <person name="Nakamura H."/>
            <person name="Ohtoshi R."/>
            <person name="Moran D.A.P."/>
            <person name="Shinohara A."/>
            <person name="Yoshida Y."/>
            <person name="Fujiwara M."/>
            <person name="Mori M."/>
            <person name="Tomita M."/>
            <person name="Arakawa K."/>
        </authorList>
    </citation>
    <scope>NUCLEOTIDE SEQUENCE [LARGE SCALE GENOMIC DNA]</scope>
</reference>